<keyword evidence="3" id="KW-1185">Reference proteome</keyword>
<dbReference type="AlphaFoldDB" id="A0A9Q8ZD95"/>
<dbReference type="PANTHER" id="PTHR21310">
    <property type="entry name" value="AMINOGLYCOSIDE PHOSPHOTRANSFERASE-RELATED-RELATED"/>
    <property type="match status" value="1"/>
</dbReference>
<dbReference type="InterPro" id="IPR002575">
    <property type="entry name" value="Aminoglycoside_PTrfase"/>
</dbReference>
<name>A0A9Q8ZD95_CURCL</name>
<dbReference type="Proteomes" id="UP001056012">
    <property type="component" value="Chromosome 6"/>
</dbReference>
<dbReference type="OrthoDB" id="10003767at2759"/>
<evidence type="ECO:0000313" key="2">
    <source>
        <dbReference type="EMBL" id="USP80489.1"/>
    </source>
</evidence>
<sequence>MTAPSEDWSGFTDIPPKSEKYGLVKTVLDSANFQHLKKCAVDARYKDQTDLPPDINCSIDLDRFATGYENLVFEVAFSDGIRWIARIPYRTVNSHTKTSLLSEIATMNLVRQRTTIPVPRIYGFEVKTDDPFGYPYVLMEYMSGHKLNNGLARTLPQYQAKVAKQLANVFAELQNLTFSRIGRIWCGDTLDQPVTIIPMAVWHHSPGPLETSLEYFYNQRQGQNRLIMDLYPDDADQLTACWVLKSALTRTIVEDRVRGPFPLCHLDFHHRNLLFDDEYNLTGVIDWSRAQAAPLEQLSFCPNLVNISGRSDERSRQIVEFKKLVINFIREKEKEKEEEKEHLETQSGGQKQEIVEQTLGFTSLSAYMASESPEIMFHQSIASPKGSLWAAKRVSKLMYGEYITWEQLKKVYGYLPLY</sequence>
<dbReference type="InterPro" id="IPR051678">
    <property type="entry name" value="AGP_Transferase"/>
</dbReference>
<evidence type="ECO:0000313" key="3">
    <source>
        <dbReference type="Proteomes" id="UP001056012"/>
    </source>
</evidence>
<organism evidence="2 3">
    <name type="scientific">Curvularia clavata</name>
    <dbReference type="NCBI Taxonomy" id="95742"/>
    <lineage>
        <taxon>Eukaryota</taxon>
        <taxon>Fungi</taxon>
        <taxon>Dikarya</taxon>
        <taxon>Ascomycota</taxon>
        <taxon>Pezizomycotina</taxon>
        <taxon>Dothideomycetes</taxon>
        <taxon>Pleosporomycetidae</taxon>
        <taxon>Pleosporales</taxon>
        <taxon>Pleosporineae</taxon>
        <taxon>Pleosporaceae</taxon>
        <taxon>Curvularia</taxon>
    </lineage>
</organism>
<evidence type="ECO:0000259" key="1">
    <source>
        <dbReference type="Pfam" id="PF01636"/>
    </source>
</evidence>
<gene>
    <name evidence="2" type="ORF">yc1106_07763</name>
</gene>
<dbReference type="VEuPathDB" id="FungiDB:yc1106_07763"/>
<dbReference type="Pfam" id="PF01636">
    <property type="entry name" value="APH"/>
    <property type="match status" value="1"/>
</dbReference>
<dbReference type="Gene3D" id="3.90.1200.10">
    <property type="match status" value="1"/>
</dbReference>
<protein>
    <recommendedName>
        <fullName evidence="1">Aminoglycoside phosphotransferase domain-containing protein</fullName>
    </recommendedName>
</protein>
<dbReference type="EMBL" id="CP089279">
    <property type="protein sequence ID" value="USP80489.1"/>
    <property type="molecule type" value="Genomic_DNA"/>
</dbReference>
<dbReference type="Gene3D" id="3.30.200.20">
    <property type="entry name" value="Phosphorylase Kinase, domain 1"/>
    <property type="match status" value="1"/>
</dbReference>
<reference evidence="2" key="1">
    <citation type="submission" date="2021-12" db="EMBL/GenBank/DDBJ databases">
        <title>Curvularia clavata genome.</title>
        <authorList>
            <person name="Cao Y."/>
        </authorList>
    </citation>
    <scope>NUCLEOTIDE SEQUENCE</scope>
    <source>
        <strain evidence="2">Yc1106</strain>
    </source>
</reference>
<dbReference type="PANTHER" id="PTHR21310:SF37">
    <property type="entry name" value="AMINOGLYCOSIDE PHOSPHOTRANSFERASE DOMAIN-CONTAINING PROTEIN"/>
    <property type="match status" value="1"/>
</dbReference>
<accession>A0A9Q8ZD95</accession>
<dbReference type="SUPFAM" id="SSF56112">
    <property type="entry name" value="Protein kinase-like (PK-like)"/>
    <property type="match status" value="1"/>
</dbReference>
<feature type="domain" description="Aminoglycoside phosphotransferase" evidence="1">
    <location>
        <begin position="63"/>
        <end position="294"/>
    </location>
</feature>
<dbReference type="InterPro" id="IPR011009">
    <property type="entry name" value="Kinase-like_dom_sf"/>
</dbReference>
<proteinExistence type="predicted"/>